<evidence type="ECO:0000259" key="1">
    <source>
        <dbReference type="PROSITE" id="PS50943"/>
    </source>
</evidence>
<keyword evidence="3" id="KW-1185">Reference proteome</keyword>
<dbReference type="InterPro" id="IPR001387">
    <property type="entry name" value="Cro/C1-type_HTH"/>
</dbReference>
<dbReference type="Proteomes" id="UP000323166">
    <property type="component" value="Unassembled WGS sequence"/>
</dbReference>
<dbReference type="InterPro" id="IPR036286">
    <property type="entry name" value="LexA/Signal_pep-like_sf"/>
</dbReference>
<sequence length="298" mass="32916">MDNNFGETLRELRESKGFTVNQLAIKSGVSAAHISRLENERRSVPKPKTIKKLAKALGNLDKLMEAAGHLINKKQVDIIDALANEDTEVLAGGQLLTPDQRLAIARALDNPSMFKKNTIPILGKVPAGIPIMAIDEWDGELEIPSDIEADFALQVRGDSMIGAGIHDGDYAICREAYGANSGDIVVALEDVGPEYSRGTLKYYIQENGRDVLRAANPSYEDIPLGGNHRITGIMIGLIRMGSTPLSYYREYIAIRDYHLKKWNDVIEELAKYGMEPSAVKQILVPQLEYLNRIAKGEK</sequence>
<evidence type="ECO:0000313" key="3">
    <source>
        <dbReference type="Proteomes" id="UP000323166"/>
    </source>
</evidence>
<dbReference type="InterPro" id="IPR015927">
    <property type="entry name" value="Peptidase_S24_S26A/B/C"/>
</dbReference>
<feature type="domain" description="HTH cro/C1-type" evidence="1">
    <location>
        <begin position="9"/>
        <end position="63"/>
    </location>
</feature>
<organism evidence="2 3">
    <name type="scientific">Desulfallas thermosapovorans DSM 6562</name>
    <dbReference type="NCBI Taxonomy" id="1121431"/>
    <lineage>
        <taxon>Bacteria</taxon>
        <taxon>Bacillati</taxon>
        <taxon>Bacillota</taxon>
        <taxon>Clostridia</taxon>
        <taxon>Eubacteriales</taxon>
        <taxon>Desulfallaceae</taxon>
        <taxon>Desulfallas</taxon>
    </lineage>
</organism>
<dbReference type="CDD" id="cd00093">
    <property type="entry name" value="HTH_XRE"/>
    <property type="match status" value="1"/>
</dbReference>
<accession>A0A5S4ZQS6</accession>
<protein>
    <submittedName>
        <fullName evidence="2">Repressor LexA</fullName>
    </submittedName>
</protein>
<dbReference type="Gene3D" id="1.10.260.40">
    <property type="entry name" value="lambda repressor-like DNA-binding domains"/>
    <property type="match status" value="1"/>
</dbReference>
<dbReference type="SMART" id="SM00530">
    <property type="entry name" value="HTH_XRE"/>
    <property type="match status" value="1"/>
</dbReference>
<dbReference type="InterPro" id="IPR050077">
    <property type="entry name" value="LexA_repressor"/>
</dbReference>
<dbReference type="InterPro" id="IPR010982">
    <property type="entry name" value="Lambda_DNA-bd_dom_sf"/>
</dbReference>
<proteinExistence type="predicted"/>
<reference evidence="2 3" key="1">
    <citation type="submission" date="2019-07" db="EMBL/GenBank/DDBJ databases">
        <title>Genomic Encyclopedia of Type Strains, Phase I: the one thousand microbial genomes (KMG-I) project.</title>
        <authorList>
            <person name="Kyrpides N."/>
        </authorList>
    </citation>
    <scope>NUCLEOTIDE SEQUENCE [LARGE SCALE GENOMIC DNA]</scope>
    <source>
        <strain evidence="2 3">DSM 6562</strain>
    </source>
</reference>
<dbReference type="Pfam" id="PF00717">
    <property type="entry name" value="Peptidase_S24"/>
    <property type="match status" value="1"/>
</dbReference>
<comment type="caution">
    <text evidence="2">The sequence shown here is derived from an EMBL/GenBank/DDBJ whole genome shotgun (WGS) entry which is preliminary data.</text>
</comment>
<dbReference type="SUPFAM" id="SSF51306">
    <property type="entry name" value="LexA/Signal peptidase"/>
    <property type="match status" value="1"/>
</dbReference>
<dbReference type="PANTHER" id="PTHR33516">
    <property type="entry name" value="LEXA REPRESSOR"/>
    <property type="match status" value="1"/>
</dbReference>
<dbReference type="SUPFAM" id="SSF47413">
    <property type="entry name" value="lambda repressor-like DNA-binding domains"/>
    <property type="match status" value="1"/>
</dbReference>
<dbReference type="GO" id="GO:0003677">
    <property type="term" value="F:DNA binding"/>
    <property type="evidence" value="ECO:0007669"/>
    <property type="project" value="InterPro"/>
</dbReference>
<dbReference type="PANTHER" id="PTHR33516:SF2">
    <property type="entry name" value="LEXA REPRESSOR-RELATED"/>
    <property type="match status" value="1"/>
</dbReference>
<dbReference type="CDD" id="cd06529">
    <property type="entry name" value="S24_LexA-like"/>
    <property type="match status" value="1"/>
</dbReference>
<dbReference type="InterPro" id="IPR039418">
    <property type="entry name" value="LexA-like"/>
</dbReference>
<dbReference type="AlphaFoldDB" id="A0A5S4ZQS6"/>
<dbReference type="EMBL" id="VNHM01000009">
    <property type="protein sequence ID" value="TYO95157.1"/>
    <property type="molecule type" value="Genomic_DNA"/>
</dbReference>
<dbReference type="PROSITE" id="PS50943">
    <property type="entry name" value="HTH_CROC1"/>
    <property type="match status" value="1"/>
</dbReference>
<evidence type="ECO:0000313" key="2">
    <source>
        <dbReference type="EMBL" id="TYO95157.1"/>
    </source>
</evidence>
<gene>
    <name evidence="2" type="ORF">LX24_01886</name>
</gene>
<dbReference type="Pfam" id="PF13560">
    <property type="entry name" value="HTH_31"/>
    <property type="match status" value="1"/>
</dbReference>
<name>A0A5S4ZQS6_9FIRM</name>
<dbReference type="Gene3D" id="2.10.109.10">
    <property type="entry name" value="Umud Fragment, subunit A"/>
    <property type="match status" value="1"/>
</dbReference>